<evidence type="ECO:0000256" key="6">
    <source>
        <dbReference type="ARBA" id="ARBA00023237"/>
    </source>
</evidence>
<proteinExistence type="predicted"/>
<keyword evidence="4 7" id="KW-0732">Signal</keyword>
<evidence type="ECO:0000259" key="8">
    <source>
        <dbReference type="PROSITE" id="PS51779"/>
    </source>
</evidence>
<dbReference type="PANTHER" id="PTHR12815:SF47">
    <property type="entry name" value="TRANSLOCATION AND ASSEMBLY MODULE SUBUNIT TAMA"/>
    <property type="match status" value="1"/>
</dbReference>
<dbReference type="AlphaFoldDB" id="A0A9D7E4U0"/>
<dbReference type="Pfam" id="PF01103">
    <property type="entry name" value="Omp85"/>
    <property type="match status" value="1"/>
</dbReference>
<dbReference type="Pfam" id="PF07244">
    <property type="entry name" value="POTRA"/>
    <property type="match status" value="1"/>
</dbReference>
<dbReference type="EMBL" id="JADJEV010000004">
    <property type="protein sequence ID" value="MBK6974074.1"/>
    <property type="molecule type" value="Genomic_DNA"/>
</dbReference>
<comment type="subcellular location">
    <subcellularLocation>
        <location evidence="1">Membrane</location>
    </subcellularLocation>
</comment>
<keyword evidence="2" id="KW-1134">Transmembrane beta strand</keyword>
<comment type="caution">
    <text evidence="9">The sequence shown here is derived from an EMBL/GenBank/DDBJ whole genome shotgun (WGS) entry which is preliminary data.</text>
</comment>
<accession>A0A9D7E4U0</accession>
<dbReference type="GO" id="GO:0019867">
    <property type="term" value="C:outer membrane"/>
    <property type="evidence" value="ECO:0007669"/>
    <property type="project" value="InterPro"/>
</dbReference>
<keyword evidence="5" id="KW-0472">Membrane</keyword>
<evidence type="ECO:0000256" key="3">
    <source>
        <dbReference type="ARBA" id="ARBA00022692"/>
    </source>
</evidence>
<evidence type="ECO:0000256" key="7">
    <source>
        <dbReference type="SAM" id="SignalP"/>
    </source>
</evidence>
<feature type="domain" description="POTRA" evidence="8">
    <location>
        <begin position="194"/>
        <end position="268"/>
    </location>
</feature>
<evidence type="ECO:0000256" key="4">
    <source>
        <dbReference type="ARBA" id="ARBA00022729"/>
    </source>
</evidence>
<feature type="chain" id="PRO_5038812074" evidence="7">
    <location>
        <begin position="21"/>
        <end position="577"/>
    </location>
</feature>
<dbReference type="InterPro" id="IPR010827">
    <property type="entry name" value="BamA/TamA_POTRA"/>
</dbReference>
<dbReference type="InterPro" id="IPR000184">
    <property type="entry name" value="Bac_surfAg_D15"/>
</dbReference>
<dbReference type="PROSITE" id="PS51779">
    <property type="entry name" value="POTRA"/>
    <property type="match status" value="1"/>
</dbReference>
<evidence type="ECO:0000313" key="10">
    <source>
        <dbReference type="Proteomes" id="UP000807785"/>
    </source>
</evidence>
<keyword evidence="3" id="KW-0812">Transmembrane</keyword>
<dbReference type="InterPro" id="IPR039910">
    <property type="entry name" value="D15-like"/>
</dbReference>
<protein>
    <submittedName>
        <fullName evidence="9">Outer membrane protein assembly factor</fullName>
    </submittedName>
</protein>
<keyword evidence="6" id="KW-0998">Cell outer membrane</keyword>
<dbReference type="PANTHER" id="PTHR12815">
    <property type="entry name" value="SORTING AND ASSEMBLY MACHINERY SAMM50 PROTEIN FAMILY MEMBER"/>
    <property type="match status" value="1"/>
</dbReference>
<evidence type="ECO:0000256" key="5">
    <source>
        <dbReference type="ARBA" id="ARBA00023136"/>
    </source>
</evidence>
<sequence>MRVRCVALLATLLCVAPALAQTSARVPIEIDAPKALRELFDRHLDLTSSAGEADDAEQVRLLRSLRKQTTDLLATEGYFSPDIEVSGEPGEPLRLKVDAGLRATIRSVDLRFAGDIADGSAAHATRIAALRAAWPLAEGQAFRQTAWDEAKQTLLQGLLAEDYAAARIEDSRAEVDPASGRVALHVVYDSGPPFTLGAIDVQGLDRYDHSLIDRFSKLEPGERYNQERLLDLQRSLQNTPYFSSVVVDIDNDPEHPSAVPVRVRVAEARRMRLSFGAGYSSNNGPRAEVTYRHANILDRGWQLASGFRVDRLGHLAYADIHLPPTRDDYRDSFGVLSETNDNQGLKTSRYGLGAVRTRVRGKIETRLSLNFDRENRDVDAGDSSRIKALVLNYAWTWRDVDNLLDPRSGLVFHAQLGGAAKVLVSDRNFLRGVLRVQKYWPVFDRDMLTARAEIGWIGAASRSGIPEHYLFRAGGAQSVRGYSYQSLGVREGDAIVGGRYMTTASLEYVRWFSSQWGGAVFVDIGDATDKLRDLTDPARGYGIGARWRSPAGPLALDLAYGQRDRKLRPVFSIAIAF</sequence>
<name>A0A9D7E4U0_9PROT</name>
<evidence type="ECO:0000256" key="2">
    <source>
        <dbReference type="ARBA" id="ARBA00022452"/>
    </source>
</evidence>
<dbReference type="Proteomes" id="UP000807785">
    <property type="component" value="Unassembled WGS sequence"/>
</dbReference>
<evidence type="ECO:0000313" key="9">
    <source>
        <dbReference type="EMBL" id="MBK6974074.1"/>
    </source>
</evidence>
<reference evidence="9" key="1">
    <citation type="submission" date="2020-10" db="EMBL/GenBank/DDBJ databases">
        <title>Connecting structure to function with the recovery of over 1000 high-quality activated sludge metagenome-assembled genomes encoding full-length rRNA genes using long-read sequencing.</title>
        <authorList>
            <person name="Singleton C.M."/>
            <person name="Petriglieri F."/>
            <person name="Kristensen J.M."/>
            <person name="Kirkegaard R.H."/>
            <person name="Michaelsen T.Y."/>
            <person name="Andersen M.H."/>
            <person name="Karst S.M."/>
            <person name="Dueholm M.S."/>
            <person name="Nielsen P.H."/>
            <person name="Albertsen M."/>
        </authorList>
    </citation>
    <scope>NUCLEOTIDE SEQUENCE</scope>
    <source>
        <strain evidence="9">Bjer_18-Q3-R1-45_BAT3C.347</strain>
    </source>
</reference>
<evidence type="ECO:0000256" key="1">
    <source>
        <dbReference type="ARBA" id="ARBA00004370"/>
    </source>
</evidence>
<feature type="signal peptide" evidence="7">
    <location>
        <begin position="1"/>
        <end position="20"/>
    </location>
</feature>
<dbReference type="Gene3D" id="3.10.20.310">
    <property type="entry name" value="membrane protein fhac"/>
    <property type="match status" value="2"/>
</dbReference>
<dbReference type="Gene3D" id="2.40.160.50">
    <property type="entry name" value="membrane protein fhac: a member of the omp85/tpsb transporter family"/>
    <property type="match status" value="1"/>
</dbReference>
<organism evidence="9 10">
    <name type="scientific">Candidatus Methylophosphatis roskildensis</name>
    <dbReference type="NCBI Taxonomy" id="2899263"/>
    <lineage>
        <taxon>Bacteria</taxon>
        <taxon>Pseudomonadati</taxon>
        <taxon>Pseudomonadota</taxon>
        <taxon>Betaproteobacteria</taxon>
        <taxon>Nitrosomonadales</taxon>
        <taxon>Sterolibacteriaceae</taxon>
        <taxon>Candidatus Methylophosphatis</taxon>
    </lineage>
</organism>
<dbReference type="InterPro" id="IPR034746">
    <property type="entry name" value="POTRA"/>
</dbReference>
<gene>
    <name evidence="9" type="ORF">IPH26_14430</name>
</gene>